<dbReference type="Proteomes" id="UP001497382">
    <property type="component" value="Unassembled WGS sequence"/>
</dbReference>
<keyword evidence="2" id="KW-1185">Reference proteome</keyword>
<proteinExistence type="predicted"/>
<sequence length="97" mass="11046">EFFKAVADCTGSKVFRGVYTSDRIPVFKTNEEVAKIVNTDIEGGPGKHWLGFFIKNDKLEFFDSFGQSPDCFNEHIQSYVSRFPKKILEFLVQSATV</sequence>
<gene>
    <name evidence="1" type="ORF">LARSCL_LOCUS20671</name>
</gene>
<evidence type="ECO:0000313" key="2">
    <source>
        <dbReference type="Proteomes" id="UP001497382"/>
    </source>
</evidence>
<evidence type="ECO:0000313" key="1">
    <source>
        <dbReference type="EMBL" id="CAL1298049.1"/>
    </source>
</evidence>
<dbReference type="AlphaFoldDB" id="A0AAV2BQY3"/>
<feature type="non-terminal residue" evidence="1">
    <location>
        <position position="1"/>
    </location>
</feature>
<organism evidence="1 2">
    <name type="scientific">Larinioides sclopetarius</name>
    <dbReference type="NCBI Taxonomy" id="280406"/>
    <lineage>
        <taxon>Eukaryota</taxon>
        <taxon>Metazoa</taxon>
        <taxon>Ecdysozoa</taxon>
        <taxon>Arthropoda</taxon>
        <taxon>Chelicerata</taxon>
        <taxon>Arachnida</taxon>
        <taxon>Araneae</taxon>
        <taxon>Araneomorphae</taxon>
        <taxon>Entelegynae</taxon>
        <taxon>Araneoidea</taxon>
        <taxon>Araneidae</taxon>
        <taxon>Larinioides</taxon>
    </lineage>
</organism>
<dbReference type="Gene3D" id="3.40.395.10">
    <property type="entry name" value="Adenoviral Proteinase, Chain A"/>
    <property type="match status" value="1"/>
</dbReference>
<dbReference type="EMBL" id="CAXIEN010000452">
    <property type="protein sequence ID" value="CAL1298049.1"/>
    <property type="molecule type" value="Genomic_DNA"/>
</dbReference>
<reference evidence="1 2" key="1">
    <citation type="submission" date="2024-04" db="EMBL/GenBank/DDBJ databases">
        <authorList>
            <person name="Rising A."/>
            <person name="Reimegard J."/>
            <person name="Sonavane S."/>
            <person name="Akerstrom W."/>
            <person name="Nylinder S."/>
            <person name="Hedman E."/>
            <person name="Kallberg Y."/>
        </authorList>
    </citation>
    <scope>NUCLEOTIDE SEQUENCE [LARGE SCALE GENOMIC DNA]</scope>
</reference>
<name>A0AAV2BQY3_9ARAC</name>
<protein>
    <submittedName>
        <fullName evidence="1">Uncharacterized protein</fullName>
    </submittedName>
</protein>
<accession>A0AAV2BQY3</accession>
<comment type="caution">
    <text evidence="1">The sequence shown here is derived from an EMBL/GenBank/DDBJ whole genome shotgun (WGS) entry which is preliminary data.</text>
</comment>